<dbReference type="InterPro" id="IPR020846">
    <property type="entry name" value="MFS_dom"/>
</dbReference>
<dbReference type="GO" id="GO:0005886">
    <property type="term" value="C:plasma membrane"/>
    <property type="evidence" value="ECO:0007669"/>
    <property type="project" value="UniProtKB-SubCell"/>
</dbReference>
<dbReference type="EMBL" id="VIWU01000001">
    <property type="protein sequence ID" value="TWF79239.1"/>
    <property type="molecule type" value="Genomic_DNA"/>
</dbReference>
<feature type="transmembrane region" description="Helical" evidence="7">
    <location>
        <begin position="102"/>
        <end position="120"/>
    </location>
</feature>
<dbReference type="PANTHER" id="PTHR42718">
    <property type="entry name" value="MAJOR FACILITATOR SUPERFAMILY MULTIDRUG TRANSPORTER MFSC"/>
    <property type="match status" value="1"/>
</dbReference>
<dbReference type="RefSeq" id="WP_147258118.1">
    <property type="nucleotide sequence ID" value="NZ_VIWU01000001.1"/>
</dbReference>
<comment type="caution">
    <text evidence="9">The sequence shown here is derived from an EMBL/GenBank/DDBJ whole genome shotgun (WGS) entry which is preliminary data.</text>
</comment>
<keyword evidence="5 7" id="KW-1133">Transmembrane helix</keyword>
<reference evidence="9 10" key="1">
    <citation type="submission" date="2019-06" db="EMBL/GenBank/DDBJ databases">
        <title>Sequencing the genomes of 1000 actinobacteria strains.</title>
        <authorList>
            <person name="Klenk H.-P."/>
        </authorList>
    </citation>
    <scope>NUCLEOTIDE SEQUENCE [LARGE SCALE GENOMIC DNA]</scope>
    <source>
        <strain evidence="9 10">DSM 45671</strain>
    </source>
</reference>
<dbReference type="AlphaFoldDB" id="A0A561SWJ8"/>
<evidence type="ECO:0000256" key="4">
    <source>
        <dbReference type="ARBA" id="ARBA00022692"/>
    </source>
</evidence>
<keyword evidence="10" id="KW-1185">Reference proteome</keyword>
<feature type="domain" description="Major facilitator superfamily (MFS) profile" evidence="8">
    <location>
        <begin position="7"/>
        <end position="450"/>
    </location>
</feature>
<name>A0A561SWJ8_9PSEU</name>
<feature type="transmembrane region" description="Helical" evidence="7">
    <location>
        <begin position="193"/>
        <end position="213"/>
    </location>
</feature>
<feature type="transmembrane region" description="Helical" evidence="7">
    <location>
        <begin position="132"/>
        <end position="155"/>
    </location>
</feature>
<feature type="transmembrane region" description="Helical" evidence="7">
    <location>
        <begin position="426"/>
        <end position="446"/>
    </location>
</feature>
<feature type="transmembrane region" description="Helical" evidence="7">
    <location>
        <begin position="161"/>
        <end position="181"/>
    </location>
</feature>
<dbReference type="InterPro" id="IPR036259">
    <property type="entry name" value="MFS_trans_sf"/>
</dbReference>
<evidence type="ECO:0000313" key="10">
    <source>
        <dbReference type="Proteomes" id="UP000321261"/>
    </source>
</evidence>
<protein>
    <submittedName>
        <fullName evidence="9">EmrB/QacA subfamily drug resistance transporter</fullName>
    </submittedName>
</protein>
<evidence type="ECO:0000256" key="7">
    <source>
        <dbReference type="SAM" id="Phobius"/>
    </source>
</evidence>
<evidence type="ECO:0000256" key="1">
    <source>
        <dbReference type="ARBA" id="ARBA00004651"/>
    </source>
</evidence>
<evidence type="ECO:0000259" key="8">
    <source>
        <dbReference type="PROSITE" id="PS50850"/>
    </source>
</evidence>
<organism evidence="9 10">
    <name type="scientific">Pseudonocardia hierapolitana</name>
    <dbReference type="NCBI Taxonomy" id="1128676"/>
    <lineage>
        <taxon>Bacteria</taxon>
        <taxon>Bacillati</taxon>
        <taxon>Actinomycetota</taxon>
        <taxon>Actinomycetes</taxon>
        <taxon>Pseudonocardiales</taxon>
        <taxon>Pseudonocardiaceae</taxon>
        <taxon>Pseudonocardia</taxon>
    </lineage>
</organism>
<dbReference type="Gene3D" id="1.20.1250.20">
    <property type="entry name" value="MFS general substrate transporter like domains"/>
    <property type="match status" value="1"/>
</dbReference>
<dbReference type="Proteomes" id="UP000321261">
    <property type="component" value="Unassembled WGS sequence"/>
</dbReference>
<dbReference type="Pfam" id="PF07690">
    <property type="entry name" value="MFS_1"/>
    <property type="match status" value="1"/>
</dbReference>
<dbReference type="SUPFAM" id="SSF103473">
    <property type="entry name" value="MFS general substrate transporter"/>
    <property type="match status" value="1"/>
</dbReference>
<sequence>MTRGRLMLALLAFAQFMLIVDITVVQVALPSIGVDLALGREALTWVVTTYTLVFGGLMILGGRLADVLGARRTLLVGLTVFTAASLVCGLATSGGVLIGARAAQGVGAALLSPAALAIITTSFRGNDRSRALGVWAAIGGAGAAAGVLLSGLLTAGPGWQWVFWVNVPVGVVVLALIPGLVRPDGTVGARQPVDVPGALAVTAATALLIYGVVHAGEAGWAAPVTVGALLAAVIGYAVFGGIESRVATPLMRPQTLARRPVVSGTLLMLVATGLMLGLFFLTSLYLQHVRGLDALATGLLFLPVALAITAGAQLGAHLVGRVGGRAVAVGGLLLTALGAAVLTQAPAVDGVIAAVLPGFVLAAFGIGPVFVAATTTTLANVPPDEAGVASGVVNTFHELGGSIGVALVSTVAAVSISGSGTSGFTSGYVVCSVVAAVAGVVALGLVPGGKPHAVAGHGHGVAQGH</sequence>
<dbReference type="GO" id="GO:0022857">
    <property type="term" value="F:transmembrane transporter activity"/>
    <property type="evidence" value="ECO:0007669"/>
    <property type="project" value="InterPro"/>
</dbReference>
<keyword evidence="3" id="KW-1003">Cell membrane</keyword>
<evidence type="ECO:0000256" key="3">
    <source>
        <dbReference type="ARBA" id="ARBA00022475"/>
    </source>
</evidence>
<evidence type="ECO:0000256" key="2">
    <source>
        <dbReference type="ARBA" id="ARBA00022448"/>
    </source>
</evidence>
<feature type="transmembrane region" description="Helical" evidence="7">
    <location>
        <begin position="219"/>
        <end position="239"/>
    </location>
</feature>
<feature type="transmembrane region" description="Helical" evidence="7">
    <location>
        <begin position="351"/>
        <end position="378"/>
    </location>
</feature>
<keyword evidence="2" id="KW-0813">Transport</keyword>
<feature type="transmembrane region" description="Helical" evidence="7">
    <location>
        <begin position="326"/>
        <end position="345"/>
    </location>
</feature>
<dbReference type="InterPro" id="IPR011701">
    <property type="entry name" value="MFS"/>
</dbReference>
<feature type="transmembrane region" description="Helical" evidence="7">
    <location>
        <begin position="43"/>
        <end position="62"/>
    </location>
</feature>
<dbReference type="PROSITE" id="PS50850">
    <property type="entry name" value="MFS"/>
    <property type="match status" value="1"/>
</dbReference>
<gene>
    <name evidence="9" type="ORF">FHX44_115167</name>
</gene>
<keyword evidence="6 7" id="KW-0472">Membrane</keyword>
<keyword evidence="4 7" id="KW-0812">Transmembrane</keyword>
<feature type="transmembrane region" description="Helical" evidence="7">
    <location>
        <begin position="294"/>
        <end position="314"/>
    </location>
</feature>
<feature type="transmembrane region" description="Helical" evidence="7">
    <location>
        <begin position="399"/>
        <end position="420"/>
    </location>
</feature>
<comment type="subcellular location">
    <subcellularLocation>
        <location evidence="1">Cell membrane</location>
        <topology evidence="1">Multi-pass membrane protein</topology>
    </subcellularLocation>
</comment>
<feature type="transmembrane region" description="Helical" evidence="7">
    <location>
        <begin position="260"/>
        <end position="282"/>
    </location>
</feature>
<dbReference type="CDD" id="cd17321">
    <property type="entry name" value="MFS_MMR_MDR_like"/>
    <property type="match status" value="1"/>
</dbReference>
<dbReference type="Gene3D" id="1.20.1720.10">
    <property type="entry name" value="Multidrug resistance protein D"/>
    <property type="match status" value="1"/>
</dbReference>
<proteinExistence type="predicted"/>
<dbReference type="OrthoDB" id="7375466at2"/>
<evidence type="ECO:0000313" key="9">
    <source>
        <dbReference type="EMBL" id="TWF79239.1"/>
    </source>
</evidence>
<dbReference type="PANTHER" id="PTHR42718:SF46">
    <property type="entry name" value="BLR6921 PROTEIN"/>
    <property type="match status" value="1"/>
</dbReference>
<feature type="transmembrane region" description="Helical" evidence="7">
    <location>
        <begin position="74"/>
        <end position="96"/>
    </location>
</feature>
<evidence type="ECO:0000256" key="5">
    <source>
        <dbReference type="ARBA" id="ARBA00022989"/>
    </source>
</evidence>
<evidence type="ECO:0000256" key="6">
    <source>
        <dbReference type="ARBA" id="ARBA00023136"/>
    </source>
</evidence>
<accession>A0A561SWJ8</accession>